<feature type="compositionally biased region" description="Polar residues" evidence="1">
    <location>
        <begin position="243"/>
        <end position="252"/>
    </location>
</feature>
<proteinExistence type="predicted"/>
<sequence>MFLDQIEAAIAVASPSSLVELNRAIWSGLSSGAVSEDDAGRLAELIHARQAVAKASSTAVTGKVRPASLFPPRRAQRAPERSVAIERRRRLAASGPLPPALAQRFTVSESAVLRIVGDECRDRGRCVLCIDAIAARAGVGRTTVQNALRLARRLGMIEIEERRQEGAKNLPNRITVVDREWRQWLARGPREKRIGFKNLNTTETGSLSGEEQAGSLRQARDSRSRSDRSSESCSPSMRPFAISNRTGTTTLA</sequence>
<keyword evidence="2" id="KW-0614">Plasmid</keyword>
<dbReference type="Proteomes" id="UP000007136">
    <property type="component" value="Plasmid pMPOP02"/>
</dbReference>
<evidence type="ECO:0000313" key="2">
    <source>
        <dbReference type="EMBL" id="ACB83549.1"/>
    </source>
</evidence>
<feature type="compositionally biased region" description="Basic and acidic residues" evidence="1">
    <location>
        <begin position="218"/>
        <end position="230"/>
    </location>
</feature>
<protein>
    <recommendedName>
        <fullName evidence="4">Helix-turn-helix domain-containing protein</fullName>
    </recommendedName>
</protein>
<dbReference type="OrthoDB" id="8005824at2"/>
<feature type="compositionally biased region" description="Polar residues" evidence="1">
    <location>
        <begin position="198"/>
        <end position="209"/>
    </location>
</feature>
<organism evidence="2 3">
    <name type="scientific">Methylorubrum populi (strain ATCC BAA-705 / NCIMB 13946 / BJ001)</name>
    <name type="common">Methylobacterium populi</name>
    <dbReference type="NCBI Taxonomy" id="441620"/>
    <lineage>
        <taxon>Bacteria</taxon>
        <taxon>Pseudomonadati</taxon>
        <taxon>Pseudomonadota</taxon>
        <taxon>Alphaproteobacteria</taxon>
        <taxon>Hyphomicrobiales</taxon>
        <taxon>Methylobacteriaceae</taxon>
        <taxon>Methylorubrum</taxon>
    </lineage>
</organism>
<evidence type="ECO:0000256" key="1">
    <source>
        <dbReference type="SAM" id="MobiDB-lite"/>
    </source>
</evidence>
<evidence type="ECO:0008006" key="4">
    <source>
        <dbReference type="Google" id="ProtNLM"/>
    </source>
</evidence>
<accession>B1ZM76</accession>
<dbReference type="AlphaFoldDB" id="B1ZM76"/>
<dbReference type="eggNOG" id="ENOG5033YHT">
    <property type="taxonomic scope" value="Bacteria"/>
</dbReference>
<dbReference type="Gene3D" id="1.10.10.60">
    <property type="entry name" value="Homeodomain-like"/>
    <property type="match status" value="1"/>
</dbReference>
<geneLocation type="plasmid" evidence="2 3">
    <name>pMPOP02</name>
</geneLocation>
<dbReference type="HOGENOM" id="CLU_096432_0_0_5"/>
<name>B1ZM76_METPB</name>
<dbReference type="KEGG" id="mpo:Mpop_5460"/>
<gene>
    <name evidence="2" type="ordered locus">Mpop_5460</name>
</gene>
<reference evidence="2" key="1">
    <citation type="submission" date="2008-04" db="EMBL/GenBank/DDBJ databases">
        <title>Complete sequence of plamid2 of Methylobacterium populi BJ001.</title>
        <authorList>
            <consortium name="US DOE Joint Genome Institute"/>
            <person name="Copeland A."/>
            <person name="Lucas S."/>
            <person name="Lapidus A."/>
            <person name="Glavina del Rio T."/>
            <person name="Dalin E."/>
            <person name="Tice H."/>
            <person name="Bruce D."/>
            <person name="Goodwin L."/>
            <person name="Pitluck S."/>
            <person name="Chertkov O."/>
            <person name="Brettin T."/>
            <person name="Detter J.C."/>
            <person name="Han C."/>
            <person name="Kuske C.R."/>
            <person name="Schmutz J."/>
            <person name="Larimer F."/>
            <person name="Land M."/>
            <person name="Hauser L."/>
            <person name="Kyrpides N."/>
            <person name="Mikhailova N."/>
            <person name="Marx C."/>
            <person name="Richardson P."/>
        </authorList>
    </citation>
    <scope>NUCLEOTIDE SEQUENCE [LARGE SCALE GENOMIC DNA]</scope>
    <source>
        <strain evidence="2">BJ001</strain>
        <plasmid evidence="2">pMPOP02</plasmid>
    </source>
</reference>
<dbReference type="EMBL" id="CP001031">
    <property type="protein sequence ID" value="ACB83549.1"/>
    <property type="molecule type" value="Genomic_DNA"/>
</dbReference>
<dbReference type="RefSeq" id="WP_012449409.1">
    <property type="nucleotide sequence ID" value="NC_010721.1"/>
</dbReference>
<feature type="region of interest" description="Disordered" evidence="1">
    <location>
        <begin position="195"/>
        <end position="252"/>
    </location>
</feature>
<evidence type="ECO:0000313" key="3">
    <source>
        <dbReference type="Proteomes" id="UP000007136"/>
    </source>
</evidence>